<feature type="region of interest" description="Disordered" evidence="12">
    <location>
        <begin position="353"/>
        <end position="440"/>
    </location>
</feature>
<feature type="domain" description="C2H2-type" evidence="13">
    <location>
        <begin position="782"/>
        <end position="810"/>
    </location>
</feature>
<keyword evidence="3" id="KW-0479">Metal-binding</keyword>
<evidence type="ECO:0000313" key="15">
    <source>
        <dbReference type="Proteomes" id="UP001445076"/>
    </source>
</evidence>
<dbReference type="SMART" id="SM00355">
    <property type="entry name" value="ZnF_C2H2"/>
    <property type="match status" value="10"/>
</dbReference>
<comment type="similarity">
    <text evidence="2">Belongs to the krueppel C2H2-type zinc-finger protein family.</text>
</comment>
<keyword evidence="15" id="KW-1185">Reference proteome</keyword>
<evidence type="ECO:0000256" key="6">
    <source>
        <dbReference type="ARBA" id="ARBA00022833"/>
    </source>
</evidence>
<evidence type="ECO:0000256" key="5">
    <source>
        <dbReference type="ARBA" id="ARBA00022771"/>
    </source>
</evidence>
<feature type="domain" description="C2H2-type" evidence="13">
    <location>
        <begin position="752"/>
        <end position="779"/>
    </location>
</feature>
<keyword evidence="6" id="KW-0862">Zinc</keyword>
<dbReference type="GO" id="GO:0045944">
    <property type="term" value="P:positive regulation of transcription by RNA polymerase II"/>
    <property type="evidence" value="ECO:0007669"/>
    <property type="project" value="TreeGrafter"/>
</dbReference>
<feature type="compositionally biased region" description="Polar residues" evidence="12">
    <location>
        <begin position="407"/>
        <end position="422"/>
    </location>
</feature>
<dbReference type="PROSITE" id="PS50157">
    <property type="entry name" value="ZINC_FINGER_C2H2_2"/>
    <property type="match status" value="4"/>
</dbReference>
<evidence type="ECO:0000259" key="13">
    <source>
        <dbReference type="PROSITE" id="PS50157"/>
    </source>
</evidence>
<dbReference type="Gene3D" id="3.30.160.60">
    <property type="entry name" value="Classic Zinc Finger"/>
    <property type="match status" value="4"/>
</dbReference>
<name>A0AAW0Y8T4_CHEQU</name>
<sequence length="1016" mass="111420">MVEQQLEGLNAESLRVLSTTQMAPITTCSVSGNNTLVGSSLVDKICRKTGPSLINQNVSNTKSFNILGMQEGMNKSGVVMDSLIRSQGNSSSKAGLITSTDPMFPSVVITSNCSSPTSLGSVISSRAASISQEGSNRVRGSMTDTRISPQTLVDIFSHGSNSDAVVGGNGIPLIGLSESRLPHTGDVLLSELHRSDESDLSLSASLTGTTSEELNSNPSGLVTEASLGPGIGGDTAPLHGLPSPPLSSFSLPNITADFMVGGVSGGKSCSSGQGPLPALLSNLATTADLDQFLESSNMCIDMSSLSESEVSLSTGSGAFSYSPEKSGTSKKLASSTSSDLTFTNALKAATTKSDNEQMKLCSDSGSPSRILNQDQKMPIETTKTLQVDVSRLNSSSMSQNSPDPHSHSSLSQETPVSSKKSNSSAQTKTTQPQSQSKKRKEMFRKNELLVQQVACFKCRLCSFLSQDKDEMVNHMKERHSQYLSDTDESEEEVEKSPLKKGKASVRKNDKNQHEESAANQEPDSSTKTRGGSPKCKDDPGCKTEIYVPETGKFKNCISKIEEEQSPGRIGIFIKTEPKDVGEFERKVIDKEDEEEDLGLTIELGETNEPGSYHNFYYEDNTNDSGSTRPNNKKTGRSVFSKTTGTAKFKKKNPSVMLSDEVLGIRCDVNGCGLRMKSENNIAYHRKCHVKNLLQCQECSSKFQSWRELALHLWRQHLIDMELHKCDKCDYKCYSYTKLMNVHHKIHSDERPSLCDTCGKCFKSAKQLRNHKALHMKKSPYQHQCEICLRPFSEKRMLHNHQESVHKKVKPFLCNYCGYSTASRSTLKMHMRQHTGEKPFACEKCKYCTSDHNSLRRHKMQHTGVRPYRCPYCDYASIQSTTFKVHLKDKHPALAQLDGIMFTCGMCSFKTVKRDNYLAHIAEHRRGENKKQCQVMSPTKVSKTEAPQAILSDMAPPAPHVVNIDVDSGAVTVESPVNTDFINNVNVQAPVPGQVILAGEQYIYAAVDSSMLSQVCH</sequence>
<dbReference type="Pfam" id="PF00096">
    <property type="entry name" value="zf-C2H2"/>
    <property type="match status" value="1"/>
</dbReference>
<gene>
    <name evidence="14" type="ORF">OTU49_015752</name>
</gene>
<protein>
    <recommendedName>
        <fullName evidence="13">C2H2-type domain-containing protein</fullName>
    </recommendedName>
</protein>
<dbReference type="GO" id="GO:0005634">
    <property type="term" value="C:nucleus"/>
    <property type="evidence" value="ECO:0007669"/>
    <property type="project" value="UniProtKB-SubCell"/>
</dbReference>
<evidence type="ECO:0000256" key="9">
    <source>
        <dbReference type="ARBA" id="ARBA00023163"/>
    </source>
</evidence>
<dbReference type="PROSITE" id="PS00028">
    <property type="entry name" value="ZINC_FINGER_C2H2_1"/>
    <property type="match status" value="4"/>
</dbReference>
<feature type="region of interest" description="Disordered" evidence="12">
    <location>
        <begin position="480"/>
        <end position="541"/>
    </location>
</feature>
<comment type="subcellular location">
    <subcellularLocation>
        <location evidence="1">Nucleus</location>
    </subcellularLocation>
</comment>
<proteinExistence type="inferred from homology"/>
<feature type="compositionally biased region" description="Low complexity" evidence="12">
    <location>
        <begin position="390"/>
        <end position="403"/>
    </location>
</feature>
<feature type="compositionally biased region" description="Basic and acidic residues" evidence="12">
    <location>
        <begin position="506"/>
        <end position="516"/>
    </location>
</feature>
<dbReference type="FunFam" id="3.30.160.60:FF:001370">
    <property type="entry name" value="Zinc finger protein"/>
    <property type="match status" value="1"/>
</dbReference>
<dbReference type="AlphaFoldDB" id="A0AAW0Y8T4"/>
<evidence type="ECO:0000256" key="3">
    <source>
        <dbReference type="ARBA" id="ARBA00022723"/>
    </source>
</evidence>
<dbReference type="SUPFAM" id="SSF57667">
    <property type="entry name" value="beta-beta-alpha zinc fingers"/>
    <property type="match status" value="4"/>
</dbReference>
<dbReference type="InterPro" id="IPR056438">
    <property type="entry name" value="Znf-C2H2_CTCF"/>
</dbReference>
<evidence type="ECO:0000256" key="11">
    <source>
        <dbReference type="PROSITE-ProRule" id="PRU00042"/>
    </source>
</evidence>
<organism evidence="14 15">
    <name type="scientific">Cherax quadricarinatus</name>
    <name type="common">Australian red claw crayfish</name>
    <dbReference type="NCBI Taxonomy" id="27406"/>
    <lineage>
        <taxon>Eukaryota</taxon>
        <taxon>Metazoa</taxon>
        <taxon>Ecdysozoa</taxon>
        <taxon>Arthropoda</taxon>
        <taxon>Crustacea</taxon>
        <taxon>Multicrustacea</taxon>
        <taxon>Malacostraca</taxon>
        <taxon>Eumalacostraca</taxon>
        <taxon>Eucarida</taxon>
        <taxon>Decapoda</taxon>
        <taxon>Pleocyemata</taxon>
        <taxon>Astacidea</taxon>
        <taxon>Parastacoidea</taxon>
        <taxon>Parastacidae</taxon>
        <taxon>Cherax</taxon>
    </lineage>
</organism>
<feature type="region of interest" description="Disordered" evidence="12">
    <location>
        <begin position="313"/>
        <end position="336"/>
    </location>
</feature>
<keyword evidence="4" id="KW-0677">Repeat</keyword>
<feature type="region of interest" description="Disordered" evidence="12">
    <location>
        <begin position="206"/>
        <end position="244"/>
    </location>
</feature>
<dbReference type="InterPro" id="IPR036236">
    <property type="entry name" value="Znf_C2H2_sf"/>
</dbReference>
<feature type="compositionally biased region" description="Polar residues" evidence="12">
    <location>
        <begin position="323"/>
        <end position="336"/>
    </location>
</feature>
<feature type="domain" description="C2H2-type" evidence="13">
    <location>
        <begin position="811"/>
        <end position="838"/>
    </location>
</feature>
<keyword evidence="5 11" id="KW-0863">Zinc-finger</keyword>
<evidence type="ECO:0000256" key="7">
    <source>
        <dbReference type="ARBA" id="ARBA00023015"/>
    </source>
</evidence>
<dbReference type="PANTHER" id="PTHR24403">
    <property type="entry name" value="ZINC FINGER PROTEIN"/>
    <property type="match status" value="1"/>
</dbReference>
<feature type="compositionally biased region" description="Polar residues" evidence="12">
    <location>
        <begin position="363"/>
        <end position="387"/>
    </location>
</feature>
<keyword evidence="8" id="KW-0238">DNA-binding</keyword>
<dbReference type="FunFam" id="3.30.160.60:FF:000446">
    <property type="entry name" value="Zinc finger protein"/>
    <property type="match status" value="1"/>
</dbReference>
<evidence type="ECO:0000313" key="14">
    <source>
        <dbReference type="EMBL" id="KAK8749244.1"/>
    </source>
</evidence>
<evidence type="ECO:0000256" key="2">
    <source>
        <dbReference type="ARBA" id="ARBA00006991"/>
    </source>
</evidence>
<reference evidence="14 15" key="1">
    <citation type="journal article" date="2024" name="BMC Genomics">
        <title>Genome assembly of redclaw crayfish (Cherax quadricarinatus) provides insights into its immune adaptation and hypoxia tolerance.</title>
        <authorList>
            <person name="Liu Z."/>
            <person name="Zheng J."/>
            <person name="Li H."/>
            <person name="Fang K."/>
            <person name="Wang S."/>
            <person name="He J."/>
            <person name="Zhou D."/>
            <person name="Weng S."/>
            <person name="Chi M."/>
            <person name="Gu Z."/>
            <person name="He J."/>
            <person name="Li F."/>
            <person name="Wang M."/>
        </authorList>
    </citation>
    <scope>NUCLEOTIDE SEQUENCE [LARGE SCALE GENOMIC DNA]</scope>
    <source>
        <strain evidence="14">ZL_2023a</strain>
    </source>
</reference>
<evidence type="ECO:0000256" key="8">
    <source>
        <dbReference type="ARBA" id="ARBA00023125"/>
    </source>
</evidence>
<keyword evidence="7" id="KW-0805">Transcription regulation</keyword>
<dbReference type="EMBL" id="JARKIK010000010">
    <property type="protein sequence ID" value="KAK8749244.1"/>
    <property type="molecule type" value="Genomic_DNA"/>
</dbReference>
<evidence type="ECO:0000256" key="12">
    <source>
        <dbReference type="SAM" id="MobiDB-lite"/>
    </source>
</evidence>
<dbReference type="PANTHER" id="PTHR24403:SF67">
    <property type="entry name" value="FI01116P-RELATED"/>
    <property type="match status" value="1"/>
</dbReference>
<comment type="caution">
    <text evidence="14">The sequence shown here is derived from an EMBL/GenBank/DDBJ whole genome shotgun (WGS) entry which is preliminary data.</text>
</comment>
<keyword evidence="10" id="KW-0539">Nucleus</keyword>
<evidence type="ECO:0000256" key="4">
    <source>
        <dbReference type="ARBA" id="ARBA00022737"/>
    </source>
</evidence>
<dbReference type="InterPro" id="IPR013087">
    <property type="entry name" value="Znf_C2H2_type"/>
</dbReference>
<evidence type="ECO:0000256" key="10">
    <source>
        <dbReference type="ARBA" id="ARBA00023242"/>
    </source>
</evidence>
<feature type="compositionally biased region" description="Polar residues" evidence="12">
    <location>
        <begin position="517"/>
        <end position="529"/>
    </location>
</feature>
<feature type="domain" description="C2H2-type" evidence="13">
    <location>
        <begin position="839"/>
        <end position="866"/>
    </location>
</feature>
<feature type="region of interest" description="Disordered" evidence="12">
    <location>
        <begin position="618"/>
        <end position="639"/>
    </location>
</feature>
<dbReference type="GO" id="GO:0008270">
    <property type="term" value="F:zinc ion binding"/>
    <property type="evidence" value="ECO:0007669"/>
    <property type="project" value="UniProtKB-KW"/>
</dbReference>
<dbReference type="GO" id="GO:0003690">
    <property type="term" value="F:double-stranded DNA binding"/>
    <property type="evidence" value="ECO:0007669"/>
    <property type="project" value="UniProtKB-ARBA"/>
</dbReference>
<accession>A0AAW0Y8T4</accession>
<dbReference type="InterPro" id="IPR050688">
    <property type="entry name" value="Zinc_finger/UBP_domain"/>
</dbReference>
<evidence type="ECO:0000256" key="1">
    <source>
        <dbReference type="ARBA" id="ARBA00004123"/>
    </source>
</evidence>
<keyword evidence="9" id="KW-0804">Transcription</keyword>
<dbReference type="Proteomes" id="UP001445076">
    <property type="component" value="Unassembled WGS sequence"/>
</dbReference>
<feature type="compositionally biased region" description="Low complexity" evidence="12">
    <location>
        <begin position="423"/>
        <end position="435"/>
    </location>
</feature>
<dbReference type="Pfam" id="PF23611">
    <property type="entry name" value="zf-C2H2_16"/>
    <property type="match status" value="1"/>
</dbReference>